<name>A0A7K1SHC3_9BACT</name>
<dbReference type="GO" id="GO:0016020">
    <property type="term" value="C:membrane"/>
    <property type="evidence" value="ECO:0007669"/>
    <property type="project" value="InterPro"/>
</dbReference>
<dbReference type="Gene3D" id="2.60.40.10">
    <property type="entry name" value="Immunoglobulins"/>
    <property type="match status" value="1"/>
</dbReference>
<evidence type="ECO:0000313" key="3">
    <source>
        <dbReference type="EMBL" id="MVM33114.1"/>
    </source>
</evidence>
<dbReference type="Pfam" id="PF05345">
    <property type="entry name" value="He_PIG"/>
    <property type="match status" value="1"/>
</dbReference>
<dbReference type="InterPro" id="IPR015919">
    <property type="entry name" value="Cadherin-like_sf"/>
</dbReference>
<dbReference type="InterPro" id="IPR013783">
    <property type="entry name" value="Ig-like_fold"/>
</dbReference>
<feature type="signal peptide" evidence="1">
    <location>
        <begin position="1"/>
        <end position="19"/>
    </location>
</feature>
<sequence length="1705" mass="179416">MRNLLLSALFVLCSLSSLAQTTWSPIPLADNMLYSVATNGSLFVAVGNNGLIRSSSDGITWTNRPVNFGGYLFSVSYGNGLFVAVGDGGTILTSPNGVTWTARSSGVSSSLRGLTFANGLFIIVGLNGTILTSPDGIAWTPRSSGSTAILKDVAYGNGLFVIVGWSGNIMTSPDGITWTSRNISSGYSLESITYGNGLFVTGGSGTTIFTSANGITWTAGLLSSNTGSISDVIYVNGSFVAVGGLSAYTSPDGITWTPRTTSNSLSGVAYANGVFVGVGNVILISPDSISWTLRSPAINGSPKDITYGNGVYVAVGNNILTSSDGLIWTSQNIGNDLNGVVYANGLFVAVGYGAIFTSPDGKTWTSRLSGTSGQLTSVTYANGLYVAVGWNGIIMTSPDGISWTNRNIDTTNYLYDIIYANSQFVAVGSGAVFTSPDGLAWTSRGIANGFDVLSIAYGNGLLIATGKDRINSTTAIYSSADGITWILRSTGTDGYLRCVIYANGTFVAVGDKGAIFASSNGTSWTRQESPTVEPLTSVAYANGSFIVVGGGILLTSTDSITWVSRGIGSSSNLNGVAYGNGMYVAVGGTGMIMTSTDGATWTGRSSGTINNLRRVSYGNGLFVAVGASSEYGVLLTSPDGINWTSRPTEAYGYGISDCTFGNGVFVAVEESGYGMVSLNGTTWYRSFYAGRRLYGVTYGNGLFVAVGDVGTIYVSSDGVNWTRKSLTNTSVTLNGVSYGNGVFTIVGYDAGSFYRGVAYTSANGTSWTAQNIGGIISNPNNLIYANSLFMTVGWSGKIITSPTGIAWTTRTSGTINTLNGVGYGNGLFVAVGDGIILTSLDDSQPNTLPKVQNAIPDQTASIGQPFNYTIPANTFTDDQTPNSLTVTLAGLPDGLQFTNNVVSGTLALGTDTSVPYSVTVTATDPGGLAISTTFLLKATICPPNASVKIMPALGSSLTVCAGSPLSLTAIPNTSVVSYVWSGSTPIISSTVGAALTYPLSGGNSYSIIVTDANGCTATASAIVSTVELQSVKNGNWNDPTVWSCGRIPIGTDAVQLLHLVTIPANFTAQVGTMVYKANGSLKFNTDSRLRILNYDSNIELFSNVKMVSDNVNQQLSTLNETQLVFQTSGEIANFKVGDILVSGIHTNAINGYLRKVTSISNSGGQTIINTQNAALNELIKNGDIKTIFDLSNPTTNSPQNTPGIISSVNLAVGITLFDADGNTGTTGDQLNFKGQFNNKLTGYINWKFTDNGTSKSTLSYFIAKYDVANETSLQLDIPSITIPVIEKTLEEYRLPPIRIPAFPFMPIRPVTSVKAGAKFTGKVSLPVQTFAKMKTNGSIGTEYVNGATNWINSWDSILDSPITGFREESASTSVEFACYLKLEVKFTLFDQNYSYVDKLFKADANAAVGCQFDAAKIKATVSTGNNFTICYSANANLYASAKLSLLNATLLDVSTTALNIPLFKEKCTTTEKPIIITQQVSSVTATSAQVQGVIQKFDLGNFDKYGMVYSSTNTSPTIDDNKVDFKTGLHPPSSKTFTAGLTNLIPGKTYYVRAYANTSFLPAYGGVLSFTTTVPPFNQLYAYGTYNLISYRQGELASGTAVISPTGWTIRLWYNADKSGSPGYLNSGSFDFVGKSTTTIIPSNEACSCAPCYSNGGYCTRLPIGWIFNSVVNGTSVSQPAFSFTEDAQTFTSIIGGQTVWQKVN</sequence>
<dbReference type="SMART" id="SM00736">
    <property type="entry name" value="CADG"/>
    <property type="match status" value="1"/>
</dbReference>
<keyword evidence="4" id="KW-1185">Reference proteome</keyword>
<dbReference type="InterPro" id="IPR058667">
    <property type="entry name" value="DUF6242_C"/>
</dbReference>
<dbReference type="SUPFAM" id="SSF110296">
    <property type="entry name" value="Oligoxyloglucan reducing end-specific cellobiohydrolase"/>
    <property type="match status" value="3"/>
</dbReference>
<evidence type="ECO:0000259" key="2">
    <source>
        <dbReference type="SMART" id="SM00736"/>
    </source>
</evidence>
<dbReference type="EMBL" id="WPIN01000009">
    <property type="protein sequence ID" value="MVM33114.1"/>
    <property type="molecule type" value="Genomic_DNA"/>
</dbReference>
<dbReference type="Pfam" id="PF25852">
    <property type="entry name" value="DUF6242_C"/>
    <property type="match status" value="1"/>
</dbReference>
<gene>
    <name evidence="3" type="ORF">GO755_23940</name>
</gene>
<dbReference type="SUPFAM" id="SSF49313">
    <property type="entry name" value="Cadherin-like"/>
    <property type="match status" value="1"/>
</dbReference>
<proteinExistence type="predicted"/>
<dbReference type="Proteomes" id="UP000436006">
    <property type="component" value="Unassembled WGS sequence"/>
</dbReference>
<keyword evidence="1" id="KW-0732">Signal</keyword>
<feature type="domain" description="Dystroglycan-type cadherin-like" evidence="2">
    <location>
        <begin position="850"/>
        <end position="945"/>
    </location>
</feature>
<evidence type="ECO:0000313" key="4">
    <source>
        <dbReference type="Proteomes" id="UP000436006"/>
    </source>
</evidence>
<dbReference type="InterPro" id="IPR006644">
    <property type="entry name" value="Cadg"/>
</dbReference>
<reference evidence="3 4" key="1">
    <citation type="submission" date="2019-12" db="EMBL/GenBank/DDBJ databases">
        <title>Spirosoma sp. HMF4905 genome sequencing and assembly.</title>
        <authorList>
            <person name="Kang H."/>
            <person name="Cha I."/>
            <person name="Kim H."/>
            <person name="Joh K."/>
        </authorList>
    </citation>
    <scope>NUCLEOTIDE SEQUENCE [LARGE SCALE GENOMIC DNA]</scope>
    <source>
        <strain evidence="3 4">HMF4905</strain>
    </source>
</reference>
<comment type="caution">
    <text evidence="3">The sequence shown here is derived from an EMBL/GenBank/DDBJ whole genome shotgun (WGS) entry which is preliminary data.</text>
</comment>
<dbReference type="RefSeq" id="WP_157587826.1">
    <property type="nucleotide sequence ID" value="NZ_WPIN01000009.1"/>
</dbReference>
<accession>A0A7K1SHC3</accession>
<dbReference type="GO" id="GO:0005509">
    <property type="term" value="F:calcium ion binding"/>
    <property type="evidence" value="ECO:0007669"/>
    <property type="project" value="InterPro"/>
</dbReference>
<evidence type="ECO:0000256" key="1">
    <source>
        <dbReference type="SAM" id="SignalP"/>
    </source>
</evidence>
<feature type="chain" id="PRO_5029754454" description="Dystroglycan-type cadherin-like domain-containing protein" evidence="1">
    <location>
        <begin position="20"/>
        <end position="1705"/>
    </location>
</feature>
<organism evidence="3 4">
    <name type="scientific">Spirosoma arboris</name>
    <dbReference type="NCBI Taxonomy" id="2682092"/>
    <lineage>
        <taxon>Bacteria</taxon>
        <taxon>Pseudomonadati</taxon>
        <taxon>Bacteroidota</taxon>
        <taxon>Cytophagia</taxon>
        <taxon>Cytophagales</taxon>
        <taxon>Cytophagaceae</taxon>
        <taxon>Spirosoma</taxon>
    </lineage>
</organism>
<protein>
    <recommendedName>
        <fullName evidence="2">Dystroglycan-type cadherin-like domain-containing protein</fullName>
    </recommendedName>
</protein>